<feature type="domain" description="PTHB1 platform" evidence="2">
    <location>
        <begin position="505"/>
        <end position="601"/>
    </location>
</feature>
<feature type="domain" description="PTHB1 N-terminal" evidence="1">
    <location>
        <begin position="1"/>
        <end position="353"/>
    </location>
</feature>
<dbReference type="Proteomes" id="UP000789390">
    <property type="component" value="Unassembled WGS sequence"/>
</dbReference>
<comment type="caution">
    <text evidence="3">The sequence shown here is derived from an EMBL/GenBank/DDBJ whole genome shotgun (WGS) entry which is preliminary data.</text>
</comment>
<dbReference type="GO" id="GO:0016020">
    <property type="term" value="C:membrane"/>
    <property type="evidence" value="ECO:0007669"/>
    <property type="project" value="TreeGrafter"/>
</dbReference>
<dbReference type="Pfam" id="PF14727">
    <property type="entry name" value="PHTB1_N"/>
    <property type="match status" value="1"/>
</dbReference>
<evidence type="ECO:0000259" key="1">
    <source>
        <dbReference type="Pfam" id="PF14727"/>
    </source>
</evidence>
<dbReference type="AlphaFoldDB" id="A0A8J2RFS1"/>
<dbReference type="InterPro" id="IPR028073">
    <property type="entry name" value="PHTB1_N_dom"/>
</dbReference>
<gene>
    <name evidence="3" type="ORF">DGAL_LOCUS292</name>
</gene>
<dbReference type="GO" id="GO:0034464">
    <property type="term" value="C:BBSome"/>
    <property type="evidence" value="ECO:0007669"/>
    <property type="project" value="InterPro"/>
</dbReference>
<dbReference type="PANTHER" id="PTHR20991">
    <property type="entry name" value="PARATHYROID HORMONE-RESPONSIVE B1 GENE"/>
    <property type="match status" value="1"/>
</dbReference>
<dbReference type="GO" id="GO:0060271">
    <property type="term" value="P:cilium assembly"/>
    <property type="evidence" value="ECO:0007669"/>
    <property type="project" value="TreeGrafter"/>
</dbReference>
<evidence type="ECO:0008006" key="5">
    <source>
        <dbReference type="Google" id="ProtNLM"/>
    </source>
</evidence>
<organism evidence="3 4">
    <name type="scientific">Daphnia galeata</name>
    <dbReference type="NCBI Taxonomy" id="27404"/>
    <lineage>
        <taxon>Eukaryota</taxon>
        <taxon>Metazoa</taxon>
        <taxon>Ecdysozoa</taxon>
        <taxon>Arthropoda</taxon>
        <taxon>Crustacea</taxon>
        <taxon>Branchiopoda</taxon>
        <taxon>Diplostraca</taxon>
        <taxon>Cladocera</taxon>
        <taxon>Anomopoda</taxon>
        <taxon>Daphniidae</taxon>
        <taxon>Daphnia</taxon>
    </lineage>
</organism>
<dbReference type="Pfam" id="PF23337">
    <property type="entry name" value="PTHB1_pf"/>
    <property type="match status" value="1"/>
</dbReference>
<dbReference type="EMBL" id="CAKKLH010000001">
    <property type="protein sequence ID" value="CAH0098245.1"/>
    <property type="molecule type" value="Genomic_DNA"/>
</dbReference>
<dbReference type="InterPro" id="IPR055362">
    <property type="entry name" value="PTHB1_pf_dom"/>
</dbReference>
<dbReference type="PANTHER" id="PTHR20991:SF0">
    <property type="entry name" value="PROTEIN PTHB1"/>
    <property type="match status" value="1"/>
</dbReference>
<proteinExistence type="predicted"/>
<evidence type="ECO:0000259" key="2">
    <source>
        <dbReference type="Pfam" id="PF23337"/>
    </source>
</evidence>
<name>A0A8J2RFS1_9CRUS</name>
<accession>A0A8J2RFS1</accession>
<evidence type="ECO:0000313" key="3">
    <source>
        <dbReference type="EMBL" id="CAH0098245.1"/>
    </source>
</evidence>
<dbReference type="InterPro" id="IPR026511">
    <property type="entry name" value="PTHB1"/>
</dbReference>
<dbReference type="OrthoDB" id="6354191at2759"/>
<reference evidence="3" key="1">
    <citation type="submission" date="2021-11" db="EMBL/GenBank/DDBJ databases">
        <authorList>
            <person name="Schell T."/>
        </authorList>
    </citation>
    <scope>NUCLEOTIDE SEQUENCE</scope>
    <source>
        <strain evidence="3">M5</strain>
    </source>
</reference>
<keyword evidence="4" id="KW-1185">Reference proteome</keyword>
<protein>
    <recommendedName>
        <fullName evidence="5">Protein PTHB1</fullName>
    </recommendedName>
</protein>
<sequence length="796" mass="89286">MSLFKSREWWSTNCGIDETFGAVHMCIANYESAISGVVKQIIIVGSLQGFLRIYDPQPPSSSSADENSCSLKDLQLETQLALPILAILSGRFNNTEGLHIAVLHPKHLRVLRVIINENTQLNSHCTVDFMYEHKLPLHGYTLIAGPSNTLCVQSLTEGTLMFFENERVGVSFKLPTLHLLPSPMCYVSSTESFVVCDSSWILHSYNYQSLANSTVEGSRASSTSNKLLSDWELELGEQALDVQYIGTSIVTLSERHLYCLKDIDGTILWTKKLDYHPMCCTTLIPPDFPDSVVVLVCTDAHTLLVYKDNLVEWSCKLPTTPIVIKISTLQSIKGLIVSLSDVGQLNVLYMGTQQVQYGFLHEAPKRPVNYERGLKEIQQLTKSLRSGQLKDLTLKQKEMELDLKLESATCSEYLETQQIVQAIKGQFTIAMSKNPQGNIRVLFNCDALIIATPSETCLQLNTVGEAAFPVMFHAVLSKRGTVASLQVEVTAVAGTFSITRHFNLPLQLVTSLSVPVREAQIKVTLSTNQLAVSLVHLFQDFPVEDSMSNVIALKHLDGTIVSLLFSKTTNKYRLQSDSLAALALLIDDLQRRLRLHFSDATNLQVNLDSSIPMQELWNQVESHYTNYSDLKKEMMKLGQTSRQFQIIQRFFHNKVLNSKAVGLTQGAFTAMQLAQDHVTSCVQRIELFQEKFQSATYSLEGSLKCVLSLLKMETDSANKRNVDLLEKTLLPVEQLNIDQSWQEDVENKLNYLVKQRSHSTRTAPVIASKSAREFNLINFKKIFVQAFDNLIKGFQP</sequence>
<evidence type="ECO:0000313" key="4">
    <source>
        <dbReference type="Proteomes" id="UP000789390"/>
    </source>
</evidence>